<dbReference type="STRING" id="313367.JSE7799_01170"/>
<dbReference type="NCBIfam" id="TIGR02284">
    <property type="entry name" value="PA2169 family four-helix-bundle protein"/>
    <property type="match status" value="1"/>
</dbReference>
<dbReference type="Pfam" id="PF09537">
    <property type="entry name" value="DUF2383"/>
    <property type="match status" value="1"/>
</dbReference>
<dbReference type="Gene3D" id="1.20.1260.10">
    <property type="match status" value="1"/>
</dbReference>
<evidence type="ECO:0000259" key="1">
    <source>
        <dbReference type="Pfam" id="PF09537"/>
    </source>
</evidence>
<dbReference type="InterPro" id="IPR011971">
    <property type="entry name" value="CHP02284"/>
</dbReference>
<feature type="domain" description="DUF2383" evidence="1">
    <location>
        <begin position="3"/>
        <end position="112"/>
    </location>
</feature>
<evidence type="ECO:0000313" key="3">
    <source>
        <dbReference type="Proteomes" id="UP000049455"/>
    </source>
</evidence>
<dbReference type="RefSeq" id="WP_055662801.1">
    <property type="nucleotide sequence ID" value="NZ_CYPR01000065.1"/>
</dbReference>
<dbReference type="InterPro" id="IPR012347">
    <property type="entry name" value="Ferritin-like"/>
</dbReference>
<name>A0A0M7BAU4_9RHOB</name>
<proteinExistence type="predicted"/>
<dbReference type="EMBL" id="CYPR01000065">
    <property type="protein sequence ID" value="CUH36030.1"/>
    <property type="molecule type" value="Genomic_DNA"/>
</dbReference>
<evidence type="ECO:0000313" key="2">
    <source>
        <dbReference type="EMBL" id="CUH36030.1"/>
    </source>
</evidence>
<reference evidence="2 3" key="1">
    <citation type="submission" date="2015-09" db="EMBL/GenBank/DDBJ databases">
        <authorList>
            <person name="Jackson K.R."/>
            <person name="Lunt B.L."/>
            <person name="Fisher J.N.B."/>
            <person name="Gardner A.V."/>
            <person name="Bailey M.E."/>
            <person name="Deus L.M."/>
            <person name="Earl A.S."/>
            <person name="Gibby P.D."/>
            <person name="Hartmann K.A."/>
            <person name="Liu J.E."/>
            <person name="Manci A.M."/>
            <person name="Nielsen D.A."/>
            <person name="Solomon M.B."/>
            <person name="Breakwell D.P."/>
            <person name="Burnett S.H."/>
            <person name="Grose J.H."/>
        </authorList>
    </citation>
    <scope>NUCLEOTIDE SEQUENCE [LARGE SCALE GENOMIC DNA]</scope>
    <source>
        <strain evidence="2 3">CECT 7799</strain>
    </source>
</reference>
<dbReference type="InterPro" id="IPR019052">
    <property type="entry name" value="DUF2383"/>
</dbReference>
<protein>
    <recommendedName>
        <fullName evidence="1">DUF2383 domain-containing protein</fullName>
    </recommendedName>
</protein>
<keyword evidence="3" id="KW-1185">Reference proteome</keyword>
<accession>A0A0M7BAU4</accession>
<dbReference type="Proteomes" id="UP000049455">
    <property type="component" value="Unassembled WGS sequence"/>
</dbReference>
<dbReference type="AlphaFoldDB" id="A0A0M7BAU4"/>
<sequence>MTDAVKALKDLHTTLVDSRDGYHESHQRADEGDIKAMLIDLERERAMFAADLRTALSAHGEDLEEDGSILASAHRVFTNLKDRVTGAGDDAILEEIARGEKHLLDKYDTAIEAASGADSAMLQSQRTAVQAAITKVEARKAA</sequence>
<organism evidence="2 3">
    <name type="scientific">Jannaschia seosinensis</name>
    <dbReference type="NCBI Taxonomy" id="313367"/>
    <lineage>
        <taxon>Bacteria</taxon>
        <taxon>Pseudomonadati</taxon>
        <taxon>Pseudomonadota</taxon>
        <taxon>Alphaproteobacteria</taxon>
        <taxon>Rhodobacterales</taxon>
        <taxon>Roseobacteraceae</taxon>
        <taxon>Jannaschia</taxon>
    </lineage>
</organism>
<gene>
    <name evidence="2" type="ORF">JSE7799_01170</name>
</gene>